<dbReference type="Proteomes" id="UP000428325">
    <property type="component" value="Chromosome"/>
</dbReference>
<evidence type="ECO:0000256" key="4">
    <source>
        <dbReference type="ARBA" id="ARBA00023136"/>
    </source>
</evidence>
<keyword evidence="8" id="KW-1185">Reference proteome</keyword>
<accession>A0A6B9F506</accession>
<proteinExistence type="predicted"/>
<dbReference type="GO" id="GO:0016020">
    <property type="term" value="C:membrane"/>
    <property type="evidence" value="ECO:0007669"/>
    <property type="project" value="UniProtKB-SubCell"/>
</dbReference>
<keyword evidence="4 6" id="KW-0472">Membrane</keyword>
<dbReference type="InterPro" id="IPR001733">
    <property type="entry name" value="Peptidase_S26B"/>
</dbReference>
<evidence type="ECO:0000256" key="6">
    <source>
        <dbReference type="SAM" id="Phobius"/>
    </source>
</evidence>
<keyword evidence="3 6" id="KW-1133">Transmembrane helix</keyword>
<dbReference type="CDD" id="cd06530">
    <property type="entry name" value="S26_SPase_I"/>
    <property type="match status" value="1"/>
</dbReference>
<dbReference type="InterPro" id="IPR036286">
    <property type="entry name" value="LexA/Signal_pep-like_sf"/>
</dbReference>
<protein>
    <submittedName>
        <fullName evidence="7">S26 family signal peptidase</fullName>
    </submittedName>
</protein>
<dbReference type="SUPFAM" id="SSF51306">
    <property type="entry name" value="LexA/Signal peptidase"/>
    <property type="match status" value="1"/>
</dbReference>
<feature type="region of interest" description="Disordered" evidence="5">
    <location>
        <begin position="279"/>
        <end position="308"/>
    </location>
</feature>
<dbReference type="KEGG" id="hra:EI982_12525"/>
<gene>
    <name evidence="7" type="ORF">EI982_12525</name>
</gene>
<dbReference type="RefSeq" id="WP_157690014.1">
    <property type="nucleotide sequence ID" value="NZ_CP034345.1"/>
</dbReference>
<feature type="transmembrane region" description="Helical" evidence="6">
    <location>
        <begin position="78"/>
        <end position="98"/>
    </location>
</feature>
<evidence type="ECO:0000313" key="7">
    <source>
        <dbReference type="EMBL" id="QGX95556.1"/>
    </source>
</evidence>
<evidence type="ECO:0000313" key="8">
    <source>
        <dbReference type="Proteomes" id="UP000428325"/>
    </source>
</evidence>
<name>A0A6B9F506_9EURY</name>
<dbReference type="PANTHER" id="PTHR10806">
    <property type="entry name" value="SIGNAL PEPTIDASE COMPLEX CATALYTIC SUBUNIT SEC11"/>
    <property type="match status" value="1"/>
</dbReference>
<dbReference type="InterPro" id="IPR019533">
    <property type="entry name" value="Peptidase_S26"/>
</dbReference>
<keyword evidence="2 6" id="KW-0812">Transmembrane</keyword>
<dbReference type="AlphaFoldDB" id="A0A6B9F506"/>
<sequence>MSADDGPRPSDREADHDAEGPGPAGLADRAADHDAEGPDPAGLADRAADQDTERSDPAGPLDRVAGNEGLRLVVRETALSVGAVVAIGLLLFAISGVWPPMVAVESGSMEPHMQKGDLVFITDTSRFAPDAAHEGTGVVTRETGREVGYWKFGAHGSVIVYDEPADAGPPVIHRAQFWVEEGENWYDRANPDYVTGSDCGEVPNCPAPNAGFVTKGDHNGAYDQVNGISKPVKPEWIVGVARVRIPYLGWVRLGVSGTVLGTTTHTATGPTAAAVTVDTPTVGGPPGVDRTTPRRVSTPSPAAQAPTP</sequence>
<comment type="subcellular location">
    <subcellularLocation>
        <location evidence="1">Membrane</location>
    </subcellularLocation>
</comment>
<organism evidence="7 8">
    <name type="scientific">Haloplanus rallus</name>
    <dbReference type="NCBI Taxonomy" id="1816183"/>
    <lineage>
        <taxon>Archaea</taxon>
        <taxon>Methanobacteriati</taxon>
        <taxon>Methanobacteriota</taxon>
        <taxon>Stenosarchaea group</taxon>
        <taxon>Halobacteria</taxon>
        <taxon>Halobacteriales</taxon>
        <taxon>Haloferacaceae</taxon>
        <taxon>Haloplanus</taxon>
    </lineage>
</organism>
<feature type="compositionally biased region" description="Basic and acidic residues" evidence="5">
    <location>
        <begin position="46"/>
        <end position="56"/>
    </location>
</feature>
<dbReference type="EMBL" id="CP034345">
    <property type="protein sequence ID" value="QGX95556.1"/>
    <property type="molecule type" value="Genomic_DNA"/>
</dbReference>
<feature type="compositionally biased region" description="Basic and acidic residues" evidence="5">
    <location>
        <begin position="1"/>
        <end position="19"/>
    </location>
</feature>
<evidence type="ECO:0000256" key="2">
    <source>
        <dbReference type="ARBA" id="ARBA00022692"/>
    </source>
</evidence>
<reference evidence="7 8" key="1">
    <citation type="submission" date="2018-12" db="EMBL/GenBank/DDBJ databases">
        <title>Complete genome sequence of Haloplanus rallus MBLA0036.</title>
        <authorList>
            <person name="Nam Y.-d."/>
            <person name="Kang J."/>
            <person name="Chung W.-H."/>
            <person name="Park Y.S."/>
        </authorList>
    </citation>
    <scope>NUCLEOTIDE SEQUENCE [LARGE SCALE GENOMIC DNA]</scope>
    <source>
        <strain evidence="7 8">MBLA0036</strain>
    </source>
</reference>
<dbReference type="PANTHER" id="PTHR10806:SF6">
    <property type="entry name" value="SIGNAL PEPTIDASE COMPLEX CATALYTIC SUBUNIT SEC11"/>
    <property type="match status" value="1"/>
</dbReference>
<evidence type="ECO:0000256" key="1">
    <source>
        <dbReference type="ARBA" id="ARBA00004370"/>
    </source>
</evidence>
<dbReference type="GeneID" id="43370381"/>
<feature type="region of interest" description="Disordered" evidence="5">
    <location>
        <begin position="1"/>
        <end position="64"/>
    </location>
</feature>
<dbReference type="GO" id="GO:0006465">
    <property type="term" value="P:signal peptide processing"/>
    <property type="evidence" value="ECO:0007669"/>
    <property type="project" value="InterPro"/>
</dbReference>
<evidence type="ECO:0000256" key="5">
    <source>
        <dbReference type="SAM" id="MobiDB-lite"/>
    </source>
</evidence>
<dbReference type="OrthoDB" id="4822at2157"/>
<dbReference type="GO" id="GO:0004252">
    <property type="term" value="F:serine-type endopeptidase activity"/>
    <property type="evidence" value="ECO:0007669"/>
    <property type="project" value="InterPro"/>
</dbReference>
<evidence type="ECO:0000256" key="3">
    <source>
        <dbReference type="ARBA" id="ARBA00022989"/>
    </source>
</evidence>